<reference evidence="1 2" key="1">
    <citation type="submission" date="2024-01" db="EMBL/GenBank/DDBJ databases">
        <title>The genomes of 5 underutilized Papilionoideae crops provide insights into root nodulation and disease resistanc.</title>
        <authorList>
            <person name="Jiang F."/>
        </authorList>
    </citation>
    <scope>NUCLEOTIDE SEQUENCE [LARGE SCALE GENOMIC DNA]</scope>
    <source>
        <strain evidence="1">LVBAO_FW01</strain>
        <tissue evidence="1">Leaves</tissue>
    </source>
</reference>
<name>A0AAN9QX62_CANGL</name>
<dbReference type="Proteomes" id="UP001367508">
    <property type="component" value="Unassembled WGS sequence"/>
</dbReference>
<organism evidence="1 2">
    <name type="scientific">Canavalia gladiata</name>
    <name type="common">Sword bean</name>
    <name type="synonym">Dolichos gladiatus</name>
    <dbReference type="NCBI Taxonomy" id="3824"/>
    <lineage>
        <taxon>Eukaryota</taxon>
        <taxon>Viridiplantae</taxon>
        <taxon>Streptophyta</taxon>
        <taxon>Embryophyta</taxon>
        <taxon>Tracheophyta</taxon>
        <taxon>Spermatophyta</taxon>
        <taxon>Magnoliopsida</taxon>
        <taxon>eudicotyledons</taxon>
        <taxon>Gunneridae</taxon>
        <taxon>Pentapetalae</taxon>
        <taxon>rosids</taxon>
        <taxon>fabids</taxon>
        <taxon>Fabales</taxon>
        <taxon>Fabaceae</taxon>
        <taxon>Papilionoideae</taxon>
        <taxon>50 kb inversion clade</taxon>
        <taxon>NPAAA clade</taxon>
        <taxon>indigoferoid/millettioid clade</taxon>
        <taxon>Phaseoleae</taxon>
        <taxon>Canavalia</taxon>
    </lineage>
</organism>
<evidence type="ECO:0000313" key="1">
    <source>
        <dbReference type="EMBL" id="KAK7350361.1"/>
    </source>
</evidence>
<keyword evidence="2" id="KW-1185">Reference proteome</keyword>
<protein>
    <submittedName>
        <fullName evidence="1">Uncharacterized protein</fullName>
    </submittedName>
</protein>
<gene>
    <name evidence="1" type="ORF">VNO77_08894</name>
</gene>
<sequence>MFVATIGHPFTSLYTYARAMQVCTDFGSCQPLVLSRLAPQLRTLAARLVPSSALQLALLDKHPPCQDWGLQRMLPHEQNRMLVCFVHIITSCKDTE</sequence>
<proteinExistence type="predicted"/>
<accession>A0AAN9QX62</accession>
<dbReference type="AlphaFoldDB" id="A0AAN9QX62"/>
<dbReference type="EMBL" id="JAYMYQ010000002">
    <property type="protein sequence ID" value="KAK7350361.1"/>
    <property type="molecule type" value="Genomic_DNA"/>
</dbReference>
<comment type="caution">
    <text evidence="1">The sequence shown here is derived from an EMBL/GenBank/DDBJ whole genome shotgun (WGS) entry which is preliminary data.</text>
</comment>
<evidence type="ECO:0000313" key="2">
    <source>
        <dbReference type="Proteomes" id="UP001367508"/>
    </source>
</evidence>